<evidence type="ECO:0000313" key="3">
    <source>
        <dbReference type="EMBL" id="NKY22430.1"/>
    </source>
</evidence>
<protein>
    <submittedName>
        <fullName evidence="3">Amidohydrolase family protein</fullName>
    </submittedName>
</protein>
<dbReference type="Gene3D" id="2.30.40.10">
    <property type="entry name" value="Urease, subunit C, domain 1"/>
    <property type="match status" value="1"/>
</dbReference>
<sequence>MLLRGGLVVDGTGAPPVTADVLIEGDRIAAVGGRLDVTGHRVIDADGLVVAPGFIDMHAHSDLAVLTDGAHLAKTMQGVTTEVLGQDGLSYAPTTDAGMAAVREQIAGWNGVPDVGYRWRSVAEYLAEIDRRGSATNVAYLLPQGTIRMSVVGTEDRPATPAELAEMRAQVDRGMREGAFGMSSGLTYVPGMFADTDELVALCQVVARHGGCYAPHQRSYGAGALAAYAEMIEVARRSSVALHLTHATMNFPENRGRAGELLALVDAALADGLDLTLDSYPYLPGATTLSALLPSSAATGGPAATLDRLRDPAERARITHQVEVVGSDGCHGVPVDWDTIEIAGVRDPALADRVGRTVARIAADEHRPPAEVFLDLLIADRLGTGILQHVGDEANVRAVMRHPRHTGGSDGILVGAKPHPRAAGTFARYLGRYVRERGVLTLAEAVRHLSGTPAARLGLHDRGRVAPGRRADLVLFDPLTVTDRATFDDPRATAEGIAWVFIDGRAVVEAGERTGLRAGRALRHGTGRSGPPAATTQS</sequence>
<dbReference type="GO" id="GO:0016811">
    <property type="term" value="F:hydrolase activity, acting on carbon-nitrogen (but not peptide) bonds, in linear amides"/>
    <property type="evidence" value="ECO:0007669"/>
    <property type="project" value="InterPro"/>
</dbReference>
<dbReference type="InterPro" id="IPR023100">
    <property type="entry name" value="D-aminoacylase_insert_dom_sf"/>
</dbReference>
<dbReference type="Pfam" id="PF07969">
    <property type="entry name" value="Amidohydro_3"/>
    <property type="match status" value="1"/>
</dbReference>
<feature type="domain" description="Amidohydrolase 3" evidence="2">
    <location>
        <begin position="41"/>
        <end position="508"/>
    </location>
</feature>
<dbReference type="CDD" id="cd01297">
    <property type="entry name" value="D-aminoacylase"/>
    <property type="match status" value="1"/>
</dbReference>
<dbReference type="InterPro" id="IPR013108">
    <property type="entry name" value="Amidohydro_3"/>
</dbReference>
<accession>A0A7X6KV82</accession>
<gene>
    <name evidence="3" type="ORF">HGA03_07090</name>
</gene>
<keyword evidence="3" id="KW-0378">Hydrolase</keyword>
<dbReference type="GO" id="GO:0005829">
    <property type="term" value="C:cytosol"/>
    <property type="evidence" value="ECO:0007669"/>
    <property type="project" value="TreeGrafter"/>
</dbReference>
<proteinExistence type="predicted"/>
<dbReference type="InterPro" id="IPR032466">
    <property type="entry name" value="Metal_Hydrolase"/>
</dbReference>
<dbReference type="Gene3D" id="3.30.1490.130">
    <property type="entry name" value="D-aminoacylase. Domain 3"/>
    <property type="match status" value="1"/>
</dbReference>
<name>A0A7X6KV82_9CELL</name>
<evidence type="ECO:0000313" key="4">
    <source>
        <dbReference type="Proteomes" id="UP000581206"/>
    </source>
</evidence>
<feature type="region of interest" description="Disordered" evidence="1">
    <location>
        <begin position="518"/>
        <end position="538"/>
    </location>
</feature>
<dbReference type="EMBL" id="JAAXOX010000003">
    <property type="protein sequence ID" value="NKY22430.1"/>
    <property type="molecule type" value="Genomic_DNA"/>
</dbReference>
<dbReference type="InterPro" id="IPR011059">
    <property type="entry name" value="Metal-dep_hydrolase_composite"/>
</dbReference>
<dbReference type="AlphaFoldDB" id="A0A7X6KV82"/>
<dbReference type="SUPFAM" id="SSF51556">
    <property type="entry name" value="Metallo-dependent hydrolases"/>
    <property type="match status" value="1"/>
</dbReference>
<keyword evidence="4" id="KW-1185">Reference proteome</keyword>
<comment type="caution">
    <text evidence="3">The sequence shown here is derived from an EMBL/GenBank/DDBJ whole genome shotgun (WGS) entry which is preliminary data.</text>
</comment>
<dbReference type="PANTHER" id="PTHR11647">
    <property type="entry name" value="HYDRANTOINASE/DIHYDROPYRIMIDINASE FAMILY MEMBER"/>
    <property type="match status" value="1"/>
</dbReference>
<evidence type="ECO:0000256" key="1">
    <source>
        <dbReference type="SAM" id="MobiDB-lite"/>
    </source>
</evidence>
<dbReference type="InterPro" id="IPR050378">
    <property type="entry name" value="Metallo-dep_Hydrolases_sf"/>
</dbReference>
<dbReference type="PANTHER" id="PTHR11647:SF1">
    <property type="entry name" value="COLLAPSIN RESPONSE MEDIATOR PROTEIN"/>
    <property type="match status" value="1"/>
</dbReference>
<dbReference type="Gene3D" id="3.20.20.140">
    <property type="entry name" value="Metal-dependent hydrolases"/>
    <property type="match status" value="1"/>
</dbReference>
<evidence type="ECO:0000259" key="2">
    <source>
        <dbReference type="Pfam" id="PF07969"/>
    </source>
</evidence>
<reference evidence="3 4" key="1">
    <citation type="submission" date="2020-04" db="EMBL/GenBank/DDBJ databases">
        <title>MicrobeNet Type strains.</title>
        <authorList>
            <person name="Nicholson A.C."/>
        </authorList>
    </citation>
    <scope>NUCLEOTIDE SEQUENCE [LARGE SCALE GENOMIC DNA]</scope>
    <source>
        <strain evidence="3 4">ATCC BAA-788</strain>
    </source>
</reference>
<dbReference type="RefSeq" id="WP_168629566.1">
    <property type="nucleotide sequence ID" value="NZ_BONL01000013.1"/>
</dbReference>
<organism evidence="3 4">
    <name type="scientific">Cellulomonas denverensis</name>
    <dbReference type="NCBI Taxonomy" id="264297"/>
    <lineage>
        <taxon>Bacteria</taxon>
        <taxon>Bacillati</taxon>
        <taxon>Actinomycetota</taxon>
        <taxon>Actinomycetes</taxon>
        <taxon>Micrococcales</taxon>
        <taxon>Cellulomonadaceae</taxon>
        <taxon>Cellulomonas</taxon>
    </lineage>
</organism>
<dbReference type="GO" id="GO:0016812">
    <property type="term" value="F:hydrolase activity, acting on carbon-nitrogen (but not peptide) bonds, in cyclic amides"/>
    <property type="evidence" value="ECO:0007669"/>
    <property type="project" value="TreeGrafter"/>
</dbReference>
<dbReference type="SUPFAM" id="SSF51338">
    <property type="entry name" value="Composite domain of metallo-dependent hydrolases"/>
    <property type="match status" value="1"/>
</dbReference>
<dbReference type="Proteomes" id="UP000581206">
    <property type="component" value="Unassembled WGS sequence"/>
</dbReference>